<dbReference type="AlphaFoldDB" id="A0AAD2CLJ3"/>
<reference evidence="2" key="1">
    <citation type="submission" date="2023-08" db="EMBL/GenBank/DDBJ databases">
        <authorList>
            <person name="Audoor S."/>
            <person name="Bilcke G."/>
        </authorList>
    </citation>
    <scope>NUCLEOTIDE SEQUENCE</scope>
</reference>
<accession>A0AAD2CLJ3</accession>
<keyword evidence="1" id="KW-1133">Transmembrane helix</keyword>
<comment type="caution">
    <text evidence="2">The sequence shown here is derived from an EMBL/GenBank/DDBJ whole genome shotgun (WGS) entry which is preliminary data.</text>
</comment>
<gene>
    <name evidence="2" type="ORF">CYCCA115_LOCUS5090</name>
</gene>
<dbReference type="Proteomes" id="UP001295423">
    <property type="component" value="Unassembled WGS sequence"/>
</dbReference>
<protein>
    <submittedName>
        <fullName evidence="2">Uncharacterized protein</fullName>
    </submittedName>
</protein>
<keyword evidence="1" id="KW-0472">Membrane</keyword>
<evidence type="ECO:0000256" key="1">
    <source>
        <dbReference type="SAM" id="Phobius"/>
    </source>
</evidence>
<keyword evidence="3" id="KW-1185">Reference proteome</keyword>
<keyword evidence="1" id="KW-0812">Transmembrane</keyword>
<proteinExistence type="predicted"/>
<sequence>MPWQSVSSLFVVGGMFNVVAGLMGGIHYLSEGKSKELGMCENDFKYGMEKRDITYNKFAAEVRKSMN</sequence>
<feature type="transmembrane region" description="Helical" evidence="1">
    <location>
        <begin position="6"/>
        <end position="29"/>
    </location>
</feature>
<evidence type="ECO:0000313" key="2">
    <source>
        <dbReference type="EMBL" id="CAJ1936235.1"/>
    </source>
</evidence>
<organism evidence="2 3">
    <name type="scientific">Cylindrotheca closterium</name>
    <dbReference type="NCBI Taxonomy" id="2856"/>
    <lineage>
        <taxon>Eukaryota</taxon>
        <taxon>Sar</taxon>
        <taxon>Stramenopiles</taxon>
        <taxon>Ochrophyta</taxon>
        <taxon>Bacillariophyta</taxon>
        <taxon>Bacillariophyceae</taxon>
        <taxon>Bacillariophycidae</taxon>
        <taxon>Bacillariales</taxon>
        <taxon>Bacillariaceae</taxon>
        <taxon>Cylindrotheca</taxon>
    </lineage>
</organism>
<name>A0AAD2CLJ3_9STRA</name>
<dbReference type="EMBL" id="CAKOGP040000557">
    <property type="protein sequence ID" value="CAJ1936235.1"/>
    <property type="molecule type" value="Genomic_DNA"/>
</dbReference>
<evidence type="ECO:0000313" key="3">
    <source>
        <dbReference type="Proteomes" id="UP001295423"/>
    </source>
</evidence>